<evidence type="ECO:0000313" key="4">
    <source>
        <dbReference type="EMBL" id="KIV84951.1"/>
    </source>
</evidence>
<keyword evidence="3" id="KW-0732">Signal</keyword>
<dbReference type="STRING" id="1016849.A0A0D1XAP3"/>
<keyword evidence="2" id="KW-1133">Transmembrane helix</keyword>
<dbReference type="AlphaFoldDB" id="A0A0D1XAP3"/>
<reference evidence="4 5" key="1">
    <citation type="submission" date="2015-01" db="EMBL/GenBank/DDBJ databases">
        <title>The Genome Sequence of Exophiala sideris CBS121828.</title>
        <authorList>
            <consortium name="The Broad Institute Genomics Platform"/>
            <person name="Cuomo C."/>
            <person name="de Hoog S."/>
            <person name="Gorbushina A."/>
            <person name="Stielow B."/>
            <person name="Teixiera M."/>
            <person name="Abouelleil A."/>
            <person name="Chapman S.B."/>
            <person name="Priest M."/>
            <person name="Young S.K."/>
            <person name="Wortman J."/>
            <person name="Nusbaum C."/>
            <person name="Birren B."/>
        </authorList>
    </citation>
    <scope>NUCLEOTIDE SEQUENCE [LARGE SCALE GENOMIC DNA]</scope>
    <source>
        <strain evidence="4 5">CBS 121828</strain>
    </source>
</reference>
<feature type="region of interest" description="Disordered" evidence="1">
    <location>
        <begin position="121"/>
        <end position="146"/>
    </location>
</feature>
<feature type="signal peptide" evidence="3">
    <location>
        <begin position="1"/>
        <end position="29"/>
    </location>
</feature>
<proteinExistence type="predicted"/>
<sequence length="246" mass="26081">MSPTTSIHAIYVEMQFYSVLLAFLSLAAAQQVYIDRLPDYSLLDACAENPLSTVVRDMYSGCGDGGDYTSYSCFCTASSSYMASVISTAVLRYCPGSTADASSATAVFQDITPVVTSSTVSSSTASSASSTASASSSSTSSSSSGLSSGAKAAIGVTVPVVVLAVLLAVFIVMRRRSHQRKQVDKHFPEDDVPAYEEHSPRNRKDAMVEVPGSTSHALELPIGKEHSYYVQELGANEKKVQLVELQ</sequence>
<evidence type="ECO:0000256" key="1">
    <source>
        <dbReference type="SAM" id="MobiDB-lite"/>
    </source>
</evidence>
<feature type="chain" id="PRO_5002236337" description="Extracellular membrane protein CFEM domain-containing protein" evidence="3">
    <location>
        <begin position="30"/>
        <end position="246"/>
    </location>
</feature>
<protein>
    <recommendedName>
        <fullName evidence="6">Extracellular membrane protein CFEM domain-containing protein</fullName>
    </recommendedName>
</protein>
<dbReference type="Proteomes" id="UP000053599">
    <property type="component" value="Unassembled WGS sequence"/>
</dbReference>
<feature type="compositionally biased region" description="Basic and acidic residues" evidence="1">
    <location>
        <begin position="191"/>
        <end position="207"/>
    </location>
</feature>
<accession>A0A0D1XAP3</accession>
<evidence type="ECO:0008006" key="6">
    <source>
        <dbReference type="Google" id="ProtNLM"/>
    </source>
</evidence>
<gene>
    <name evidence="4" type="ORF">PV11_00696</name>
</gene>
<keyword evidence="2" id="KW-0812">Transmembrane</keyword>
<feature type="transmembrane region" description="Helical" evidence="2">
    <location>
        <begin position="152"/>
        <end position="172"/>
    </location>
</feature>
<name>A0A0D1XAP3_9EURO</name>
<keyword evidence="2" id="KW-0472">Membrane</keyword>
<dbReference type="HOGENOM" id="CLU_1129072_0_0_1"/>
<dbReference type="EMBL" id="KN846951">
    <property type="protein sequence ID" value="KIV84951.1"/>
    <property type="molecule type" value="Genomic_DNA"/>
</dbReference>
<evidence type="ECO:0000256" key="2">
    <source>
        <dbReference type="SAM" id="Phobius"/>
    </source>
</evidence>
<organism evidence="4 5">
    <name type="scientific">Exophiala sideris</name>
    <dbReference type="NCBI Taxonomy" id="1016849"/>
    <lineage>
        <taxon>Eukaryota</taxon>
        <taxon>Fungi</taxon>
        <taxon>Dikarya</taxon>
        <taxon>Ascomycota</taxon>
        <taxon>Pezizomycotina</taxon>
        <taxon>Eurotiomycetes</taxon>
        <taxon>Chaetothyriomycetidae</taxon>
        <taxon>Chaetothyriales</taxon>
        <taxon>Herpotrichiellaceae</taxon>
        <taxon>Exophiala</taxon>
    </lineage>
</organism>
<evidence type="ECO:0000256" key="3">
    <source>
        <dbReference type="SAM" id="SignalP"/>
    </source>
</evidence>
<feature type="region of interest" description="Disordered" evidence="1">
    <location>
        <begin position="191"/>
        <end position="212"/>
    </location>
</feature>
<evidence type="ECO:0000313" key="5">
    <source>
        <dbReference type="Proteomes" id="UP000053599"/>
    </source>
</evidence>
<dbReference type="OrthoDB" id="3794517at2759"/>